<gene>
    <name evidence="1" type="ORF">LOY88_006511</name>
</gene>
<protein>
    <submittedName>
        <fullName evidence="1">Uncharacterized protein</fullName>
    </submittedName>
</protein>
<sequence length="1403" mass="153499">MASSSDSVAVKPPDGNILQLIQDLRHTIQATQKDGMLMIDVETIHSFTRFSNSLNPTYLSELESLRELTKMVHEGINPNLAASARKRKVILGEKSIRGLFGSFVTQYPTLARRWVRAMTNIFAYALLTEIEHLGGLILSDTDCVLKLISGLIIQQLLLAGPEPCAFWPLDADSKFTSWLTPNAAIDAYWMNNFVKLLVLVDLSKCHRFPKTMIRCLRSLTIPGFDLNSKNTPIAMVIENDHLTFVAVSSERVQIIDVPINFVRGVMFSNLGLSALQVDLVEDTCYFANGLAIKAESLEATFTTSQVANEVLKTLNQRPSKLAYDSNDLAAYIQGQKEVNAKRTLKNRGHAISAAIDLTEDEGNIASPQGLMQPPSGRKNNIYTKRVSSSAAIEISLLSDSSTEHDDSPQRKKTVEKAGQKGENLESGYASMSPQKAALNKPNSDKMPTQVQLTSLDLVHDRDTPAQGSPRETWSQCGSAEGAGRIPDSATCEVDLVQRQSASPQATSPENSEHDHQISSEVVAPVPANSDYEIAGHQQENTRATETTATMELVPQPKPPDSIPGIKEQDTKSPNLNTSRLKRPNHRISGQLGKRDDVDWDQDLRVEDKAPETAVKAKRQKKTPLAMDSAKIQRQRKSALSTRVKKTVVRMLSLSPRPPQAESAPPKQKAKPQVTKTLAASRQPRAAAELATKKLAAARQEDLLYAYDDPIESSTPAIAAVEGDNSGRGDRNIIESPVQKAAELKSQASDDGANNITLRHVSPFPGFRMPSLQSGEADISHGDKIDICLTLSKQQSLLAQTRKRKSPTPLDNAKARQDSPASKRTKPAEFGAEAKRNWGGKLMATLEDAGICPAEGEQPGNSSVQEEKAASQILQPKTDMSLNTAARSQISRNVSWFIAQQNVKGQRVDAAAVGVSQPSHPEESAGITADTGEVEPEKIDVDPIGFSSEGVSTPPDEDEQHLAAEPTVKNTCQITGNQYRSYHHEQEMGVGADKPVNRRLTWGRKVQQGVRFNTNSHGSDSRSSLKGSHLEHRVELDNSPLNPIILESSDDSSPDENGDDSDASICILSRNNFLAKCDAKGLSNSQSQTVNEKGSPQPKLFLRTKKIEGMHNECLDQKGVEYATGFKVVKTPMEDTDIEINDNMNPASRFNNSAKYLNHSPKNEALGEQQKGAGTPGFQLHGTSMTIKQHGIKLLDKPESWPGLQGTSPKGHGKGLHIPETKQQEIQSSQNCLPTDRHVSEQEKVATQPEKEADVGEEVISSAASSEPNSASLAMEWQKAMRGSQRTTLDMLLDTSNMLMRHLLDEESAIANVVDQYAKGGKRIIDQLEEKHQNIWAESASQLQLAQQGSSDVCRIVLRLLGDEQRAVRDLPSIANLAAAYEKKGKQLLHRVDEAAKECEQEEL</sequence>
<reference evidence="1" key="1">
    <citation type="journal article" date="2022" name="bioRxiv">
        <title>Population genetic analysis of Ophidiomyces ophidiicola, the causative agent of snake fungal disease, indicates recent introductions to the USA.</title>
        <authorList>
            <person name="Ladner J.T."/>
            <person name="Palmer J.M."/>
            <person name="Ettinger C.L."/>
            <person name="Stajich J.E."/>
            <person name="Farrell T.M."/>
            <person name="Glorioso B.M."/>
            <person name="Lawson B."/>
            <person name="Price S.J."/>
            <person name="Stengle A.G."/>
            <person name="Grear D.A."/>
            <person name="Lorch J.M."/>
        </authorList>
    </citation>
    <scope>NUCLEOTIDE SEQUENCE</scope>
    <source>
        <strain evidence="1">NWHC 24266-5</strain>
    </source>
</reference>
<dbReference type="EMBL" id="JALBCA010000161">
    <property type="protein sequence ID" value="KAI2381870.1"/>
    <property type="molecule type" value="Genomic_DNA"/>
</dbReference>
<accession>A0ACB8UMY2</accession>
<name>A0ACB8UMY2_9EURO</name>
<comment type="caution">
    <text evidence="1">The sequence shown here is derived from an EMBL/GenBank/DDBJ whole genome shotgun (WGS) entry which is preliminary data.</text>
</comment>
<evidence type="ECO:0000313" key="1">
    <source>
        <dbReference type="EMBL" id="KAI2381870.1"/>
    </source>
</evidence>
<proteinExistence type="predicted"/>
<organism evidence="1">
    <name type="scientific">Ophidiomyces ophidiicola</name>
    <dbReference type="NCBI Taxonomy" id="1387563"/>
    <lineage>
        <taxon>Eukaryota</taxon>
        <taxon>Fungi</taxon>
        <taxon>Dikarya</taxon>
        <taxon>Ascomycota</taxon>
        <taxon>Pezizomycotina</taxon>
        <taxon>Eurotiomycetes</taxon>
        <taxon>Eurotiomycetidae</taxon>
        <taxon>Onygenales</taxon>
        <taxon>Onygenaceae</taxon>
        <taxon>Ophidiomyces</taxon>
    </lineage>
</organism>